<evidence type="ECO:0000313" key="2">
    <source>
        <dbReference type="Proteomes" id="UP000827872"/>
    </source>
</evidence>
<organism evidence="1 2">
    <name type="scientific">Sphaerodactylus townsendi</name>
    <dbReference type="NCBI Taxonomy" id="933632"/>
    <lineage>
        <taxon>Eukaryota</taxon>
        <taxon>Metazoa</taxon>
        <taxon>Chordata</taxon>
        <taxon>Craniata</taxon>
        <taxon>Vertebrata</taxon>
        <taxon>Euteleostomi</taxon>
        <taxon>Lepidosauria</taxon>
        <taxon>Squamata</taxon>
        <taxon>Bifurcata</taxon>
        <taxon>Gekkota</taxon>
        <taxon>Sphaerodactylidae</taxon>
        <taxon>Sphaerodactylus</taxon>
    </lineage>
</organism>
<gene>
    <name evidence="1" type="ORF">K3G42_012119</name>
</gene>
<reference evidence="1" key="1">
    <citation type="submission" date="2021-08" db="EMBL/GenBank/DDBJ databases">
        <title>The first chromosome-level gecko genome reveals the dynamic sex chromosomes of Neotropical dwarf geckos (Sphaerodactylidae: Sphaerodactylus).</title>
        <authorList>
            <person name="Pinto B.J."/>
            <person name="Keating S.E."/>
            <person name="Gamble T."/>
        </authorList>
    </citation>
    <scope>NUCLEOTIDE SEQUENCE</scope>
    <source>
        <strain evidence="1">TG3544</strain>
    </source>
</reference>
<dbReference type="Proteomes" id="UP000827872">
    <property type="component" value="Linkage Group LG01"/>
</dbReference>
<protein>
    <submittedName>
        <fullName evidence="1">Uncharacterized protein</fullName>
    </submittedName>
</protein>
<sequence>MLACLLNNTPSICDLLLVPLFLITTHWTIQTIKKFRAPGSKKKSKYLTPCLTSLQGTRDEATDPERSSEDLNLKYTLSTLDRNIQYIAWQMQRIAGTLSRTAYSSTSNASVETAVSLYSWVHSSAGGQSRTPSPPVPDTLGNDVQCREQKQHLIRPPGAGFQKVRLQALSHRKVDFNIRQKQLEEQQGGPTPHSESLTRLISSAPKWHPATNRTNPDMQSRTARVLSYKEQELLNWHIQKKRQEEEVAHTGNDRTQADGMVHGMTQQSLLDQRPHSHTPPQSIRRHTPPKSPRPPSPGLFARPMIPVPSPSEDLPPPVTLICKEESHRDGHGSVEVKVSSRTPKEELAEVLTVLGQRKSPTLRESGIPETLKEKKKDQHHSNAHESVEVTLNSQIPKEELTELITVFGQSSTPRESGRLETPKEKKKDSHSPGRRPGSPKEDLGRVGRAGSPKDKQGEVKAGLRTDQTMHTLSWSNMPEFQKPSLTWAQPATTQPKFLDPSFMCQNQLELPCIAAAREEQNQKSYPFAQLSTRPAARTPKPQCLAHTIIQSLDSEQAMQDLKMHLAKGLEMGSSQPSVEYPLCLLCGRCTPYCPHPRMRHSPCLLVYPRLDVQDGNAYMTLGFLLKIKRSEADMWGLTQGTDVLKKPCDKERPSKREKSKRTTPHRKSQGRAAGPRPQGPKIPDKTPHVAREHLPERGNRKTRNPVAAQQVARVAATTPAPASAQTTKTQFQPRSARPPPLSARPSPVSAKPSPPPPKKVHPKTPEKPHSILKQLLSTIKNIWAKVRNKCPEKFCPKKSSPSKKPDSPQFARVSPQPRKEPGALLSLKSSTSEVQKKGAISKVSPLSPSTQKVSPLKSATPPILKRASFTKQTSPTDRRRPSLSFKEPDSPKVSQKGTSSTKKSTSPGTPRKSPSLLKRTPSKKSTSKIARHPD</sequence>
<keyword evidence="2" id="KW-1185">Reference proteome</keyword>
<dbReference type="EMBL" id="CM037614">
    <property type="protein sequence ID" value="KAH8016111.1"/>
    <property type="molecule type" value="Genomic_DNA"/>
</dbReference>
<proteinExistence type="predicted"/>
<accession>A0ACB8G8V3</accession>
<name>A0ACB8G8V3_9SAUR</name>
<evidence type="ECO:0000313" key="1">
    <source>
        <dbReference type="EMBL" id="KAH8016111.1"/>
    </source>
</evidence>
<comment type="caution">
    <text evidence="1">The sequence shown here is derived from an EMBL/GenBank/DDBJ whole genome shotgun (WGS) entry which is preliminary data.</text>
</comment>